<evidence type="ECO:0000313" key="1">
    <source>
        <dbReference type="EnsemblPlants" id="MELO3C029056.2.1"/>
    </source>
</evidence>
<proteinExistence type="predicted"/>
<dbReference type="Gramene" id="MELO3C029056.2.1">
    <property type="protein sequence ID" value="MELO3C029056.2.1"/>
    <property type="gene ID" value="MELO3C029056.2"/>
</dbReference>
<dbReference type="EnsemblPlants" id="MELO3C029056.2.1">
    <property type="protein sequence ID" value="MELO3C029056.2.1"/>
    <property type="gene ID" value="MELO3C029056.2"/>
</dbReference>
<accession>A0A9I9E5J2</accession>
<protein>
    <submittedName>
        <fullName evidence="1">Uncharacterized protein</fullName>
    </submittedName>
</protein>
<organism evidence="1">
    <name type="scientific">Cucumis melo</name>
    <name type="common">Muskmelon</name>
    <dbReference type="NCBI Taxonomy" id="3656"/>
    <lineage>
        <taxon>Eukaryota</taxon>
        <taxon>Viridiplantae</taxon>
        <taxon>Streptophyta</taxon>
        <taxon>Embryophyta</taxon>
        <taxon>Tracheophyta</taxon>
        <taxon>Spermatophyta</taxon>
        <taxon>Magnoliopsida</taxon>
        <taxon>eudicotyledons</taxon>
        <taxon>Gunneridae</taxon>
        <taxon>Pentapetalae</taxon>
        <taxon>rosids</taxon>
        <taxon>fabids</taxon>
        <taxon>Cucurbitales</taxon>
        <taxon>Cucurbitaceae</taxon>
        <taxon>Benincaseae</taxon>
        <taxon>Cucumis</taxon>
    </lineage>
</organism>
<sequence length="316" mass="35005">MLDRPVVKAALEKILFPMLRTMRRSGIGKRIFPTRQTRVGNKAKSNLKYTLFLTSCTVHRERRKGRREKRRFVAVRSSSSSVPSSLSSLAVLPPSATLACLELRGFSFFLFCSNEQVANPSMDSINTLAAFPQGMGVDIILTLPSLPTQAFGSITSNTPRDCSFNMFISGIVTASLLRRRVPHLVVYLIGRVRVMALVMKLFSVSSSVASAGFSTHKRRREKNIERVILNATSCIGIRSIGKGTPDSTFADACHGIGRGIPEAVLVWHRECLSRLISPDTIPDIVKNVGISFPDFFHFLRYFCESVVPPSLVVIEK</sequence>
<reference evidence="1" key="1">
    <citation type="submission" date="2023-03" db="UniProtKB">
        <authorList>
            <consortium name="EnsemblPlants"/>
        </authorList>
    </citation>
    <scope>IDENTIFICATION</scope>
</reference>
<name>A0A9I9E5J2_CUCME</name>
<dbReference type="AlphaFoldDB" id="A0A9I9E5J2"/>